<dbReference type="Pfam" id="PF02696">
    <property type="entry name" value="SelO"/>
    <property type="match status" value="1"/>
</dbReference>
<evidence type="ECO:0000256" key="4">
    <source>
        <dbReference type="ARBA" id="ARBA00022723"/>
    </source>
</evidence>
<reference evidence="10" key="1">
    <citation type="submission" date="2014-06" db="EMBL/GenBank/DDBJ databases">
        <authorList>
            <person name="Winans N.J."/>
            <person name="Newell P.D."/>
            <person name="Douglas A.E."/>
        </authorList>
    </citation>
    <scope>NUCLEOTIDE SEQUENCE [LARGE SCALE GENOMIC DNA]</scope>
</reference>
<comment type="catalytic activity">
    <reaction evidence="8">
        <text>L-seryl-[protein] + UTP = O-(5'-uridylyl)-L-seryl-[protein] + diphosphate</text>
        <dbReference type="Rhea" id="RHEA:64604"/>
        <dbReference type="Rhea" id="RHEA-COMP:9863"/>
        <dbReference type="Rhea" id="RHEA-COMP:16635"/>
        <dbReference type="ChEBI" id="CHEBI:29999"/>
        <dbReference type="ChEBI" id="CHEBI:33019"/>
        <dbReference type="ChEBI" id="CHEBI:46398"/>
        <dbReference type="ChEBI" id="CHEBI:156051"/>
    </reaction>
</comment>
<feature type="binding site" evidence="8">
    <location>
        <position position="89"/>
    </location>
    <ligand>
        <name>ATP</name>
        <dbReference type="ChEBI" id="CHEBI:30616"/>
    </ligand>
</feature>
<keyword evidence="2 8" id="KW-0808">Transferase</keyword>
<comment type="catalytic activity">
    <reaction evidence="8">
        <text>L-tyrosyl-[protein] + ATP = O-(5'-adenylyl)-L-tyrosyl-[protein] + diphosphate</text>
        <dbReference type="Rhea" id="RHEA:54288"/>
        <dbReference type="Rhea" id="RHEA-COMP:10136"/>
        <dbReference type="Rhea" id="RHEA-COMP:13846"/>
        <dbReference type="ChEBI" id="CHEBI:30616"/>
        <dbReference type="ChEBI" id="CHEBI:33019"/>
        <dbReference type="ChEBI" id="CHEBI:46858"/>
        <dbReference type="ChEBI" id="CHEBI:83624"/>
        <dbReference type="EC" id="2.7.7.108"/>
    </reaction>
</comment>
<gene>
    <name evidence="8" type="primary">ydiU</name>
    <name evidence="8" type="synonym">selO</name>
    <name evidence="9" type="ORF">HK26_06585</name>
</gene>
<feature type="active site" description="Proton acceptor" evidence="8">
    <location>
        <position position="249"/>
    </location>
</feature>
<comment type="catalytic activity">
    <reaction evidence="8">
        <text>L-threonyl-[protein] + ATP = 3-O-(5'-adenylyl)-L-threonyl-[protein] + diphosphate</text>
        <dbReference type="Rhea" id="RHEA:54292"/>
        <dbReference type="Rhea" id="RHEA-COMP:11060"/>
        <dbReference type="Rhea" id="RHEA-COMP:13847"/>
        <dbReference type="ChEBI" id="CHEBI:30013"/>
        <dbReference type="ChEBI" id="CHEBI:30616"/>
        <dbReference type="ChEBI" id="CHEBI:33019"/>
        <dbReference type="ChEBI" id="CHEBI:138113"/>
        <dbReference type="EC" id="2.7.7.108"/>
    </reaction>
</comment>
<feature type="binding site" evidence="8">
    <location>
        <position position="90"/>
    </location>
    <ligand>
        <name>ATP</name>
        <dbReference type="ChEBI" id="CHEBI:30616"/>
    </ligand>
</feature>
<dbReference type="EMBL" id="JOPJ01000003">
    <property type="protein sequence ID" value="OUJ13760.1"/>
    <property type="molecule type" value="Genomic_DNA"/>
</dbReference>
<evidence type="ECO:0000256" key="3">
    <source>
        <dbReference type="ARBA" id="ARBA00022695"/>
    </source>
</evidence>
<feature type="binding site" evidence="8">
    <location>
        <position position="259"/>
    </location>
    <ligand>
        <name>Mg(2+)</name>
        <dbReference type="ChEBI" id="CHEBI:18420"/>
    </ligand>
</feature>
<dbReference type="InterPro" id="IPR003846">
    <property type="entry name" value="SelO"/>
</dbReference>
<feature type="binding site" evidence="8">
    <location>
        <position position="250"/>
    </location>
    <ligand>
        <name>Mg(2+)</name>
        <dbReference type="ChEBI" id="CHEBI:18420"/>
    </ligand>
</feature>
<keyword evidence="3 8" id="KW-0548">Nucleotidyltransferase</keyword>
<dbReference type="AlphaFoldDB" id="A0A252BXT6"/>
<comment type="caution">
    <text evidence="9">The sequence shown here is derived from an EMBL/GenBank/DDBJ whole genome shotgun (WGS) entry which is preliminary data.</text>
</comment>
<feature type="binding site" evidence="8">
    <location>
        <position position="259"/>
    </location>
    <ligand>
        <name>ATP</name>
        <dbReference type="ChEBI" id="CHEBI:30616"/>
    </ligand>
</feature>
<evidence type="ECO:0000256" key="8">
    <source>
        <dbReference type="HAMAP-Rule" id="MF_00692"/>
    </source>
</evidence>
<sequence>MPHSSIRQGYAALPARFYSRTQPTQVAAPRLIVLNRPLADALGLDAAWLAGPQGLAMLAGNQMPQGMDPLATVYAGHQFGHFSPQLGDGRALLLGDVTDRQGLVHEIQLKGAGPTPYSRRGDGRAALGPVLREYLLSESMAALGLPTTRALAAVETGEHVYRETPLPGAIVARVARSHVRVGTFQFFAATQDEAGLRALADFTIARLYPQAAQAERPYVALLQAVVAAQAALVAQWMLVGFIHGVMNTDNMAISGETIDYGPCAFMDVYNPATVFSFIDKRGRYAYTNQPTMALWNLTRFAEALLPLLAEEDTQAIELAQQALAEFHPRFHAVYFAGMRAKLGLVGEQDEDEALFKTLLDQMADHGADMTNSFRAFSHAGVLSGQQAPAGLPAGMAAGLAPWLEAWRARVASAGGADWAARAQGMRQVNPCYIPRNHKVEAMIKAAVQERDYTMFHEMLHLLATPYVEQPGMERYATPPRAEEVVPYTYCGT</sequence>
<dbReference type="GO" id="GO:0030145">
    <property type="term" value="F:manganese ion binding"/>
    <property type="evidence" value="ECO:0007669"/>
    <property type="project" value="UniProtKB-UniRule"/>
</dbReference>
<dbReference type="HAMAP" id="MF_00692">
    <property type="entry name" value="SelO"/>
    <property type="match status" value="1"/>
</dbReference>
<keyword evidence="5 8" id="KW-0547">Nucleotide-binding</keyword>
<evidence type="ECO:0000256" key="7">
    <source>
        <dbReference type="ARBA" id="ARBA00022842"/>
    </source>
</evidence>
<evidence type="ECO:0000256" key="5">
    <source>
        <dbReference type="ARBA" id="ARBA00022741"/>
    </source>
</evidence>
<comment type="cofactor">
    <cofactor evidence="8">
        <name>Mg(2+)</name>
        <dbReference type="ChEBI" id="CHEBI:18420"/>
    </cofactor>
    <cofactor evidence="8">
        <name>Mn(2+)</name>
        <dbReference type="ChEBI" id="CHEBI:29035"/>
    </cofactor>
</comment>
<name>A0A252BXT6_9PROT</name>
<dbReference type="PANTHER" id="PTHR32057:SF14">
    <property type="entry name" value="PROTEIN ADENYLYLTRANSFERASE SELO, MITOCHONDRIAL"/>
    <property type="match status" value="1"/>
</dbReference>
<dbReference type="GO" id="GO:0000287">
    <property type="term" value="F:magnesium ion binding"/>
    <property type="evidence" value="ECO:0007669"/>
    <property type="project" value="UniProtKB-UniRule"/>
</dbReference>
<comment type="catalytic activity">
    <reaction evidence="8">
        <text>L-tyrosyl-[protein] + UTP = O-(5'-uridylyl)-L-tyrosyl-[protein] + diphosphate</text>
        <dbReference type="Rhea" id="RHEA:83887"/>
        <dbReference type="Rhea" id="RHEA-COMP:10136"/>
        <dbReference type="Rhea" id="RHEA-COMP:20238"/>
        <dbReference type="ChEBI" id="CHEBI:33019"/>
        <dbReference type="ChEBI" id="CHEBI:46398"/>
        <dbReference type="ChEBI" id="CHEBI:46858"/>
        <dbReference type="ChEBI" id="CHEBI:90602"/>
    </reaction>
</comment>
<dbReference type="GO" id="GO:0070733">
    <property type="term" value="F:AMPylase activity"/>
    <property type="evidence" value="ECO:0007669"/>
    <property type="project" value="UniProtKB-EC"/>
</dbReference>
<dbReference type="OrthoDB" id="9776281at2"/>
<dbReference type="Proteomes" id="UP000194931">
    <property type="component" value="Unassembled WGS sequence"/>
</dbReference>
<evidence type="ECO:0000313" key="9">
    <source>
        <dbReference type="EMBL" id="OUJ13760.1"/>
    </source>
</evidence>
<dbReference type="GO" id="GO:0005524">
    <property type="term" value="F:ATP binding"/>
    <property type="evidence" value="ECO:0007669"/>
    <property type="project" value="UniProtKB-UniRule"/>
</dbReference>
<feature type="binding site" evidence="8">
    <location>
        <position position="180"/>
    </location>
    <ligand>
        <name>ATP</name>
        <dbReference type="ChEBI" id="CHEBI:30616"/>
    </ligand>
</feature>
<evidence type="ECO:0000256" key="6">
    <source>
        <dbReference type="ARBA" id="ARBA00022840"/>
    </source>
</evidence>
<comment type="catalytic activity">
    <reaction evidence="8">
        <text>L-seryl-[protein] + ATP = 3-O-(5'-adenylyl)-L-seryl-[protein] + diphosphate</text>
        <dbReference type="Rhea" id="RHEA:58120"/>
        <dbReference type="Rhea" id="RHEA-COMP:9863"/>
        <dbReference type="Rhea" id="RHEA-COMP:15073"/>
        <dbReference type="ChEBI" id="CHEBI:29999"/>
        <dbReference type="ChEBI" id="CHEBI:30616"/>
        <dbReference type="ChEBI" id="CHEBI:33019"/>
        <dbReference type="ChEBI" id="CHEBI:142516"/>
        <dbReference type="EC" id="2.7.7.108"/>
    </reaction>
</comment>
<dbReference type="PANTHER" id="PTHR32057">
    <property type="entry name" value="PROTEIN ADENYLYLTRANSFERASE SELO, MITOCHONDRIAL"/>
    <property type="match status" value="1"/>
</dbReference>
<evidence type="ECO:0000256" key="1">
    <source>
        <dbReference type="ARBA" id="ARBA00009747"/>
    </source>
</evidence>
<feature type="binding site" evidence="8">
    <location>
        <position position="173"/>
    </location>
    <ligand>
        <name>ATP</name>
        <dbReference type="ChEBI" id="CHEBI:30616"/>
    </ligand>
</feature>
<feature type="binding site" evidence="8">
    <location>
        <position position="87"/>
    </location>
    <ligand>
        <name>ATP</name>
        <dbReference type="ChEBI" id="CHEBI:30616"/>
    </ligand>
</feature>
<evidence type="ECO:0000313" key="10">
    <source>
        <dbReference type="Proteomes" id="UP000194931"/>
    </source>
</evidence>
<keyword evidence="6 8" id="KW-0067">ATP-binding</keyword>
<dbReference type="eggNOG" id="COG0397">
    <property type="taxonomic scope" value="Bacteria"/>
</dbReference>
<dbReference type="EC" id="2.7.7.-" evidence="8"/>
<dbReference type="STRING" id="1236501.GCA_000613865_00978"/>
<feature type="binding site" evidence="8">
    <location>
        <position position="123"/>
    </location>
    <ligand>
        <name>ATP</name>
        <dbReference type="ChEBI" id="CHEBI:30616"/>
    </ligand>
</feature>
<keyword evidence="4 8" id="KW-0479">Metal-binding</keyword>
<accession>A0A252BXT6</accession>
<evidence type="ECO:0000256" key="2">
    <source>
        <dbReference type="ARBA" id="ARBA00022679"/>
    </source>
</evidence>
<dbReference type="EC" id="2.7.7.108" evidence="8"/>
<dbReference type="RefSeq" id="WP_086638264.1">
    <property type="nucleotide sequence ID" value="NZ_JOPJ01000003.1"/>
</dbReference>
<feature type="binding site" evidence="8">
    <location>
        <position position="122"/>
    </location>
    <ligand>
        <name>ATP</name>
        <dbReference type="ChEBI" id="CHEBI:30616"/>
    </ligand>
</feature>
<dbReference type="NCBIfam" id="NF000658">
    <property type="entry name" value="PRK00029.1"/>
    <property type="match status" value="1"/>
</dbReference>
<feature type="binding site" evidence="8">
    <location>
        <position position="110"/>
    </location>
    <ligand>
        <name>ATP</name>
        <dbReference type="ChEBI" id="CHEBI:30616"/>
    </ligand>
</feature>
<keyword evidence="8" id="KW-0464">Manganese</keyword>
<comment type="similarity">
    <text evidence="1 8">Belongs to the SELO family.</text>
</comment>
<proteinExistence type="inferred from homology"/>
<comment type="function">
    <text evidence="8">Nucleotidyltransferase involved in the post-translational modification of proteins. It can catalyze the addition of adenosine monophosphate (AMP) or uridine monophosphate (UMP) to a protein, resulting in modifications known as AMPylation and UMPylation.</text>
</comment>
<keyword evidence="7 8" id="KW-0460">Magnesium</keyword>
<comment type="catalytic activity">
    <reaction evidence="8">
        <text>L-histidyl-[protein] + UTP = N(tele)-(5'-uridylyl)-L-histidyl-[protein] + diphosphate</text>
        <dbReference type="Rhea" id="RHEA:83891"/>
        <dbReference type="Rhea" id="RHEA-COMP:9745"/>
        <dbReference type="Rhea" id="RHEA-COMP:20239"/>
        <dbReference type="ChEBI" id="CHEBI:29979"/>
        <dbReference type="ChEBI" id="CHEBI:33019"/>
        <dbReference type="ChEBI" id="CHEBI:46398"/>
        <dbReference type="ChEBI" id="CHEBI:233474"/>
    </reaction>
</comment>
<organism evidence="9 10">
    <name type="scientific">Acetobacter okinawensis</name>
    <dbReference type="NCBI Taxonomy" id="1076594"/>
    <lineage>
        <taxon>Bacteria</taxon>
        <taxon>Pseudomonadati</taxon>
        <taxon>Pseudomonadota</taxon>
        <taxon>Alphaproteobacteria</taxon>
        <taxon>Acetobacterales</taxon>
        <taxon>Acetobacteraceae</taxon>
        <taxon>Acetobacter</taxon>
    </lineage>
</organism>
<keyword evidence="10" id="KW-1185">Reference proteome</keyword>
<protein>
    <recommendedName>
        <fullName evidence="8">Protein nucleotidyltransferase YdiU</fullName>
        <ecNumber evidence="8">2.7.7.-</ecNumber>
    </recommendedName>
    <alternativeName>
        <fullName evidence="8">Protein adenylyltransferase YdiU</fullName>
        <ecNumber evidence="8">2.7.7.108</ecNumber>
    </alternativeName>
    <alternativeName>
        <fullName evidence="8">Protein uridylyltransferase YdiU</fullName>
        <ecNumber evidence="8">2.7.7.-</ecNumber>
    </alternativeName>
</protein>